<proteinExistence type="predicted"/>
<gene>
    <name evidence="3" type="ORF">TCIL3000_0_42190</name>
</gene>
<dbReference type="Pfam" id="PF11727">
    <property type="entry name" value="ISG65-75"/>
    <property type="match status" value="1"/>
</dbReference>
<feature type="region of interest" description="Disordered" evidence="1">
    <location>
        <begin position="494"/>
        <end position="516"/>
    </location>
</feature>
<feature type="compositionally biased region" description="Polar residues" evidence="1">
    <location>
        <begin position="494"/>
        <end position="505"/>
    </location>
</feature>
<feature type="region of interest" description="Disordered" evidence="1">
    <location>
        <begin position="384"/>
        <end position="433"/>
    </location>
</feature>
<dbReference type="EMBL" id="CAEQ01001164">
    <property type="protein sequence ID" value="CCD13470.1"/>
    <property type="molecule type" value="Genomic_DNA"/>
</dbReference>
<accession>F9W8D8</accession>
<feature type="compositionally biased region" description="Low complexity" evidence="1">
    <location>
        <begin position="388"/>
        <end position="398"/>
    </location>
</feature>
<evidence type="ECO:0000256" key="2">
    <source>
        <dbReference type="SAM" id="Phobius"/>
    </source>
</evidence>
<sequence length="516" mass="54677">MGVLRPTPCTPVSSFSFPIRSHLNFFVFVFKSRLVGLNCMGETKVFKFLISSLFLFSLTPLLTVVGDRKVTVRMLRVLCVATTCFLFALVAAAPITASGGAGRNGDACKLQHEGINALCHLAYLASRSYEVSEKLLEQTGDAVSSDINLYEEQIQHRLSGVRASLEAPNEKHTLTGDDVRKIKNMCGDLEANNKKQHDRLWEALKTYHETARQASLQSDFLLGKQVENKQCDQTDELLVVINCGKNGKGTGTGRLDVVSLCAGSAVPEGVKEVAHRDTRNCPMVGRYRHCHGSMGAEIEGAMTKWKSIKSSACQHSDKWEARAENLTSIMKSLDGLTNTIINATLMSGVYAGAAQRLQTALQYGHSLDDIIERVKEAGKKGAVIELPSGGTSSGDSATGAGGDKIGGGDGGAAAGTEGGSSSSSGGGGRAGTTTLEEDVDLGLRLDDDAMPSSVRVGTLGVWLLATLVPLFVIFTGVVVFCLVRRRGQAADVNGKNSAVTGTTMGKGSPSDARGDI</sequence>
<reference evidence="4" key="1">
    <citation type="submission" date="2011-07" db="EMBL/GenBank/DDBJ databases">
        <title>Divergent evolution of antigenic variation in African trypanosomes.</title>
        <authorList>
            <person name="Jackson A.P."/>
            <person name="Berry A."/>
            <person name="Allison H.C."/>
            <person name="Burton P."/>
            <person name="Anderson J."/>
            <person name="Aslett M."/>
            <person name="Brown R."/>
            <person name="Corton N."/>
            <person name="Harris D."/>
            <person name="Hauser H."/>
            <person name="Gamble J."/>
            <person name="Gilderthorp R."/>
            <person name="McQuillan J."/>
            <person name="Quail M.A."/>
            <person name="Sanders M."/>
            <person name="Van Tonder A."/>
            <person name="Ginger M.L."/>
            <person name="Donelson J.E."/>
            <person name="Field M.C."/>
            <person name="Barry J.D."/>
            <person name="Berriman M."/>
            <person name="Hertz-Fowler C."/>
        </authorList>
    </citation>
    <scope>NUCLEOTIDE SEQUENCE [LARGE SCALE GENOMIC DNA]</scope>
    <source>
        <strain evidence="4">IL3000</strain>
    </source>
</reference>
<comment type="caution">
    <text evidence="3">The sequence shown here is derived from an EMBL/GenBank/DDBJ whole genome shotgun (WGS) entry which is preliminary data.</text>
</comment>
<dbReference type="VEuPathDB" id="TriTrypDB:TcIL3000_0_42190"/>
<feature type="transmembrane region" description="Helical" evidence="2">
    <location>
        <begin position="77"/>
        <end position="97"/>
    </location>
</feature>
<keyword evidence="2" id="KW-0812">Transmembrane</keyword>
<reference evidence="3 4" key="2">
    <citation type="journal article" date="2012" name="Proc. Natl. Acad. Sci. U.S.A.">
        <title>Antigenic diversity is generated by distinct evolutionary mechanisms in African trypanosome species.</title>
        <authorList>
            <person name="Jackson A.P."/>
            <person name="Berry A."/>
            <person name="Aslett M."/>
            <person name="Allison H.C."/>
            <person name="Burton P."/>
            <person name="Vavrova-Anderson J."/>
            <person name="Brown R."/>
            <person name="Browne H."/>
            <person name="Corton N."/>
            <person name="Hauser H."/>
            <person name="Gamble J."/>
            <person name="Gilderthorp R."/>
            <person name="Marcello L."/>
            <person name="McQuillan J."/>
            <person name="Otto T.D."/>
            <person name="Quail M.A."/>
            <person name="Sanders M.J."/>
            <person name="van Tonder A."/>
            <person name="Ginger M.L."/>
            <person name="Field M.C."/>
            <person name="Barry J.D."/>
            <person name="Hertz-Fowler C."/>
            <person name="Berriman M."/>
        </authorList>
    </citation>
    <scope>NUCLEOTIDE SEQUENCE [LARGE SCALE GENOMIC DNA]</scope>
    <source>
        <strain evidence="3 4">IL3000</strain>
    </source>
</reference>
<keyword evidence="2" id="KW-1133">Transmembrane helix</keyword>
<organism evidence="3 4">
    <name type="scientific">Trypanosoma congolense (strain IL3000)</name>
    <dbReference type="NCBI Taxonomy" id="1068625"/>
    <lineage>
        <taxon>Eukaryota</taxon>
        <taxon>Discoba</taxon>
        <taxon>Euglenozoa</taxon>
        <taxon>Kinetoplastea</taxon>
        <taxon>Metakinetoplastina</taxon>
        <taxon>Trypanosomatida</taxon>
        <taxon>Trypanosomatidae</taxon>
        <taxon>Trypanosoma</taxon>
        <taxon>Nannomonas</taxon>
    </lineage>
</organism>
<keyword evidence="4" id="KW-1185">Reference proteome</keyword>
<protein>
    <submittedName>
        <fullName evidence="3">WGS project CAEQ00000000 data, annotated contig 1730</fullName>
    </submittedName>
</protein>
<feature type="compositionally biased region" description="Gly residues" evidence="1">
    <location>
        <begin position="399"/>
        <end position="430"/>
    </location>
</feature>
<keyword evidence="2" id="KW-0472">Membrane</keyword>
<feature type="transmembrane region" description="Helical" evidence="2">
    <location>
        <begin position="459"/>
        <end position="483"/>
    </location>
</feature>
<evidence type="ECO:0000313" key="4">
    <source>
        <dbReference type="Proteomes" id="UP000000702"/>
    </source>
</evidence>
<feature type="transmembrane region" description="Helical" evidence="2">
    <location>
        <begin position="45"/>
        <end position="65"/>
    </location>
</feature>
<evidence type="ECO:0000313" key="3">
    <source>
        <dbReference type="EMBL" id="CCD13470.1"/>
    </source>
</evidence>
<dbReference type="InterPro" id="IPR021057">
    <property type="entry name" value="Trypano_invariant_glycop"/>
</dbReference>
<dbReference type="Proteomes" id="UP000000702">
    <property type="component" value="Unassembled WGS sequence"/>
</dbReference>
<evidence type="ECO:0000256" key="1">
    <source>
        <dbReference type="SAM" id="MobiDB-lite"/>
    </source>
</evidence>
<name>F9W8D8_TRYCI</name>
<dbReference type="AlphaFoldDB" id="F9W8D8"/>